<keyword evidence="4" id="KW-0539">Nucleus</keyword>
<organism evidence="8 9">
    <name type="scientific">Kipferlia bialata</name>
    <dbReference type="NCBI Taxonomy" id="797122"/>
    <lineage>
        <taxon>Eukaryota</taxon>
        <taxon>Metamonada</taxon>
        <taxon>Carpediemonas-like organisms</taxon>
        <taxon>Kipferlia</taxon>
    </lineage>
</organism>
<dbReference type="GO" id="GO:0005732">
    <property type="term" value="C:sno(s)RNA-containing ribonucleoprotein complex"/>
    <property type="evidence" value="ECO:0007669"/>
    <property type="project" value="InterPro"/>
</dbReference>
<feature type="non-terminal residue" evidence="8">
    <location>
        <position position="1"/>
    </location>
</feature>
<protein>
    <submittedName>
        <fullName evidence="8">U3 small nucleolar ribonucleoprotein complex, subunit Mpp10</fullName>
    </submittedName>
</protein>
<dbReference type="GO" id="GO:0034457">
    <property type="term" value="C:Mpp10 complex"/>
    <property type="evidence" value="ECO:0007669"/>
    <property type="project" value="InterPro"/>
</dbReference>
<name>A0A9K3DAQ0_9EUKA</name>
<dbReference type="PANTHER" id="PTHR17039">
    <property type="entry name" value="U3 SMALL NUCLEOLAR RIBONUCLEOPROTEIN PROTEIN MPP10"/>
    <property type="match status" value="1"/>
</dbReference>
<feature type="compositionally biased region" description="Acidic residues" evidence="7">
    <location>
        <begin position="1"/>
        <end position="10"/>
    </location>
</feature>
<dbReference type="EMBL" id="BDIP01007602">
    <property type="protein sequence ID" value="GIQ91372.1"/>
    <property type="molecule type" value="Genomic_DNA"/>
</dbReference>
<dbReference type="PANTHER" id="PTHR17039:SF0">
    <property type="entry name" value="U3 SMALL NUCLEOLAR RIBONUCLEOPROTEIN PROTEIN MPP10"/>
    <property type="match status" value="1"/>
</dbReference>
<evidence type="ECO:0000256" key="7">
    <source>
        <dbReference type="SAM" id="MobiDB-lite"/>
    </source>
</evidence>
<dbReference type="AlphaFoldDB" id="A0A9K3DAQ0"/>
<evidence type="ECO:0000256" key="2">
    <source>
        <dbReference type="ARBA" id="ARBA00022517"/>
    </source>
</evidence>
<comment type="caution">
    <text evidence="8">The sequence shown here is derived from an EMBL/GenBank/DDBJ whole genome shotgun (WGS) entry which is preliminary data.</text>
</comment>
<dbReference type="InterPro" id="IPR012173">
    <property type="entry name" value="Mpp10"/>
</dbReference>
<keyword evidence="3" id="KW-0698">rRNA processing</keyword>
<feature type="compositionally biased region" description="Acidic residues" evidence="7">
    <location>
        <begin position="79"/>
        <end position="90"/>
    </location>
</feature>
<evidence type="ECO:0000313" key="8">
    <source>
        <dbReference type="EMBL" id="GIQ91372.1"/>
    </source>
</evidence>
<evidence type="ECO:0000256" key="3">
    <source>
        <dbReference type="ARBA" id="ARBA00022552"/>
    </source>
</evidence>
<evidence type="ECO:0000256" key="1">
    <source>
        <dbReference type="ARBA" id="ARBA00004604"/>
    </source>
</evidence>
<keyword evidence="9" id="KW-1185">Reference proteome</keyword>
<evidence type="ECO:0000256" key="6">
    <source>
        <dbReference type="ARBA" id="ARBA00029455"/>
    </source>
</evidence>
<evidence type="ECO:0000256" key="5">
    <source>
        <dbReference type="ARBA" id="ARBA00023274"/>
    </source>
</evidence>
<proteinExistence type="inferred from homology"/>
<dbReference type="Proteomes" id="UP000265618">
    <property type="component" value="Unassembled WGS sequence"/>
</dbReference>
<comment type="subcellular location">
    <subcellularLocation>
        <location evidence="1">Nucleus</location>
        <location evidence="1">Nucleolus</location>
    </subcellularLocation>
</comment>
<feature type="non-terminal residue" evidence="8">
    <location>
        <position position="122"/>
    </location>
</feature>
<accession>A0A9K3DAQ0</accession>
<sequence length="122" mass="13406">GNIASLEDELMEPRGWELQGEADSSVRTRNSLLSKAKDGDIWFKGAKKAEVKVTNEDLEAVIIFRIQNRLYDDPPLPEKDDEGDGEDEGVSTEKAKMGLAEEYGERALARAGLKKGLAEGVQ</sequence>
<gene>
    <name evidence="8" type="ORF">KIPB_014598</name>
</gene>
<dbReference type="Pfam" id="PF04006">
    <property type="entry name" value="Mpp10"/>
    <property type="match status" value="1"/>
</dbReference>
<keyword evidence="5 8" id="KW-0687">Ribonucleoprotein</keyword>
<feature type="region of interest" description="Disordered" evidence="7">
    <location>
        <begin position="1"/>
        <end position="23"/>
    </location>
</feature>
<evidence type="ECO:0000313" key="9">
    <source>
        <dbReference type="Proteomes" id="UP000265618"/>
    </source>
</evidence>
<feature type="region of interest" description="Disordered" evidence="7">
    <location>
        <begin position="71"/>
        <end position="98"/>
    </location>
</feature>
<keyword evidence="2" id="KW-0690">Ribosome biogenesis</keyword>
<dbReference type="GO" id="GO:0006364">
    <property type="term" value="P:rRNA processing"/>
    <property type="evidence" value="ECO:0007669"/>
    <property type="project" value="UniProtKB-KW"/>
</dbReference>
<evidence type="ECO:0000256" key="4">
    <source>
        <dbReference type="ARBA" id="ARBA00023242"/>
    </source>
</evidence>
<comment type="similarity">
    <text evidence="6">Belongs to the MPP10 family.</text>
</comment>
<reference evidence="8 9" key="1">
    <citation type="journal article" date="2018" name="PLoS ONE">
        <title>The draft genome of Kipferlia bialata reveals reductive genome evolution in fornicate parasites.</title>
        <authorList>
            <person name="Tanifuji G."/>
            <person name="Takabayashi S."/>
            <person name="Kume K."/>
            <person name="Takagi M."/>
            <person name="Nakayama T."/>
            <person name="Kamikawa R."/>
            <person name="Inagaki Y."/>
            <person name="Hashimoto T."/>
        </authorList>
    </citation>
    <scope>NUCLEOTIDE SEQUENCE [LARGE SCALE GENOMIC DNA]</scope>
    <source>
        <strain evidence="8">NY0173</strain>
    </source>
</reference>
<dbReference type="GO" id="GO:0032040">
    <property type="term" value="C:small-subunit processome"/>
    <property type="evidence" value="ECO:0007669"/>
    <property type="project" value="TreeGrafter"/>
</dbReference>